<keyword evidence="2" id="KW-1185">Reference proteome</keyword>
<dbReference type="Proteomes" id="UP000041601">
    <property type="component" value="Unassembled WGS sequence"/>
</dbReference>
<sequence>MHTILLYRLMRLSHEYFYTDHVFIQTMLLYRFSRGITQLYPYSLSAACQKAKPHWLIHFTNIINIGLTNFIFCHMALHCKPLLYGNKQKKTVSMVWLFPIEAKRNWSNNFLSNTFYRNPLCYIYGVNDSGVTNEHYCQQPPSRYRTAARL</sequence>
<evidence type="ECO:0000313" key="1">
    <source>
        <dbReference type="EMBL" id="CND11435.1"/>
    </source>
</evidence>
<accession>A0ABP1XXH3</accession>
<protein>
    <submittedName>
        <fullName evidence="1">Uncharacterized protein</fullName>
    </submittedName>
</protein>
<organism evidence="1 2">
    <name type="scientific">Yersinia enterocolitica</name>
    <dbReference type="NCBI Taxonomy" id="630"/>
    <lineage>
        <taxon>Bacteria</taxon>
        <taxon>Pseudomonadati</taxon>
        <taxon>Pseudomonadota</taxon>
        <taxon>Gammaproteobacteria</taxon>
        <taxon>Enterobacterales</taxon>
        <taxon>Yersiniaceae</taxon>
        <taxon>Yersinia</taxon>
    </lineage>
</organism>
<gene>
    <name evidence="1" type="ORF">ERS137959_00364</name>
</gene>
<comment type="caution">
    <text evidence="1">The sequence shown here is derived from an EMBL/GenBank/DDBJ whole genome shotgun (WGS) entry which is preliminary data.</text>
</comment>
<dbReference type="EMBL" id="CPXJ01000004">
    <property type="protein sequence ID" value="CND11435.1"/>
    <property type="molecule type" value="Genomic_DNA"/>
</dbReference>
<evidence type="ECO:0000313" key="2">
    <source>
        <dbReference type="Proteomes" id="UP000041601"/>
    </source>
</evidence>
<reference evidence="1 2" key="1">
    <citation type="submission" date="2015-03" db="EMBL/GenBank/DDBJ databases">
        <authorList>
            <consortium name="Pathogen Informatics"/>
            <person name="Murphy D."/>
        </authorList>
    </citation>
    <scope>NUCLEOTIDE SEQUENCE [LARGE SCALE GENOMIC DNA]</scope>
    <source>
        <strain evidence="1 2">IP05342</strain>
    </source>
</reference>
<proteinExistence type="predicted"/>
<name>A0ABP1XXH3_YEREN</name>